<evidence type="ECO:0000313" key="1">
    <source>
        <dbReference type="EMBL" id="KAJ3608989.1"/>
    </source>
</evidence>
<gene>
    <name evidence="1" type="ORF">NHX12_023517</name>
</gene>
<accession>A0A9Q0EKM0</accession>
<keyword evidence="2" id="KW-1185">Reference proteome</keyword>
<dbReference type="EMBL" id="JANIIK010000039">
    <property type="protein sequence ID" value="KAJ3608989.1"/>
    <property type="molecule type" value="Genomic_DNA"/>
</dbReference>
<reference evidence="1" key="1">
    <citation type="submission" date="2022-07" db="EMBL/GenBank/DDBJ databases">
        <title>Chromosome-level genome of Muraenolepis orangiensis.</title>
        <authorList>
            <person name="Kim J."/>
        </authorList>
    </citation>
    <scope>NUCLEOTIDE SEQUENCE</scope>
    <source>
        <strain evidence="1">KU_S4_2022</strain>
        <tissue evidence="1">Muscle</tissue>
    </source>
</reference>
<dbReference type="AlphaFoldDB" id="A0A9Q0EKM0"/>
<dbReference type="Proteomes" id="UP001148018">
    <property type="component" value="Unassembled WGS sequence"/>
</dbReference>
<name>A0A9Q0EKM0_9TELE</name>
<protein>
    <submittedName>
        <fullName evidence="1">Uncharacterized protein</fullName>
    </submittedName>
</protein>
<dbReference type="OrthoDB" id="46159at2759"/>
<proteinExistence type="predicted"/>
<sequence length="96" mass="11045">MEDHDNMDYFYQQVLQKDVSRRIQVGQDLVDYLNDSQRSQDVEQDKARLDKTIDELTGWVNASNFKVSRKSPHVIYRCSGRGTLQRSVVPGGLVVT</sequence>
<organism evidence="1 2">
    <name type="scientific">Muraenolepis orangiensis</name>
    <name type="common">Patagonian moray cod</name>
    <dbReference type="NCBI Taxonomy" id="630683"/>
    <lineage>
        <taxon>Eukaryota</taxon>
        <taxon>Metazoa</taxon>
        <taxon>Chordata</taxon>
        <taxon>Craniata</taxon>
        <taxon>Vertebrata</taxon>
        <taxon>Euteleostomi</taxon>
        <taxon>Actinopterygii</taxon>
        <taxon>Neopterygii</taxon>
        <taxon>Teleostei</taxon>
        <taxon>Neoteleostei</taxon>
        <taxon>Acanthomorphata</taxon>
        <taxon>Zeiogadaria</taxon>
        <taxon>Gadariae</taxon>
        <taxon>Gadiformes</taxon>
        <taxon>Muraenolepidoidei</taxon>
        <taxon>Muraenolepididae</taxon>
        <taxon>Muraenolepis</taxon>
    </lineage>
</organism>
<evidence type="ECO:0000313" key="2">
    <source>
        <dbReference type="Proteomes" id="UP001148018"/>
    </source>
</evidence>
<comment type="caution">
    <text evidence="1">The sequence shown here is derived from an EMBL/GenBank/DDBJ whole genome shotgun (WGS) entry which is preliminary data.</text>
</comment>